<comment type="caution">
    <text evidence="5">The sequence shown here is derived from an EMBL/GenBank/DDBJ whole genome shotgun (WGS) entry which is preliminary data.</text>
</comment>
<keyword evidence="2" id="KW-0479">Metal-binding</keyword>
<reference evidence="5 6" key="1">
    <citation type="submission" date="2015-07" db="EMBL/GenBank/DDBJ databases">
        <title>Genome sequence of Leptolinea tardivitalis DSM 16556.</title>
        <authorList>
            <person name="Hemp J."/>
            <person name="Ward L.M."/>
            <person name="Pace L.A."/>
            <person name="Fischer W.W."/>
        </authorList>
    </citation>
    <scope>NUCLEOTIDE SEQUENCE [LARGE SCALE GENOMIC DNA]</scope>
    <source>
        <strain evidence="5 6">YMTK-2</strain>
    </source>
</reference>
<keyword evidence="3" id="KW-0378">Hydrolase</keyword>
<dbReference type="Gene3D" id="1.20.1440.100">
    <property type="entry name" value="SG protein - dephosphorylation function"/>
    <property type="match status" value="1"/>
</dbReference>
<evidence type="ECO:0000313" key="5">
    <source>
        <dbReference type="EMBL" id="KPL70745.1"/>
    </source>
</evidence>
<dbReference type="PANTHER" id="PTHR43344:SF13">
    <property type="entry name" value="PHOSPHATASE RV3661-RELATED"/>
    <property type="match status" value="1"/>
</dbReference>
<sequence>MTVSLFDLDYTLLEGDTEWLWGEFLAEKGLVSSHFLRDMTNFFCMYENGDLDIYTYQKYLLQPIKSLNAQTFLTLQNEFCQNIGRLFRSDMLDRLEWHRSRGHIIILISATSQLLVEPISHLLPVDDIICTRVETINHLPTGQITGIPAYREGKVQNLLHWLEKNSLTLEGSWAYSDSINDIPLLELVENSVAVTPDAALRKYAMLKGWRIMDL</sequence>
<dbReference type="GO" id="GO:0046872">
    <property type="term" value="F:metal ion binding"/>
    <property type="evidence" value="ECO:0007669"/>
    <property type="project" value="UniProtKB-KW"/>
</dbReference>
<dbReference type="GO" id="GO:0016787">
    <property type="term" value="F:hydrolase activity"/>
    <property type="evidence" value="ECO:0007669"/>
    <property type="project" value="UniProtKB-KW"/>
</dbReference>
<dbReference type="OrthoDB" id="9790031at2"/>
<dbReference type="AlphaFoldDB" id="A0A0P6WX48"/>
<accession>A0A0P6WX48</accession>
<keyword evidence="6" id="KW-1185">Reference proteome</keyword>
<dbReference type="CDD" id="cd02612">
    <property type="entry name" value="HAD_PGPPase"/>
    <property type="match status" value="1"/>
</dbReference>
<gene>
    <name evidence="5" type="ORF">ADM99_15580</name>
</gene>
<dbReference type="NCBIfam" id="TIGR01490">
    <property type="entry name" value="HAD-SF-IB-hyp1"/>
    <property type="match status" value="1"/>
</dbReference>
<name>A0A0P6WX48_9CHLR</name>
<dbReference type="SUPFAM" id="SSF56784">
    <property type="entry name" value="HAD-like"/>
    <property type="match status" value="1"/>
</dbReference>
<dbReference type="Proteomes" id="UP000050430">
    <property type="component" value="Unassembled WGS sequence"/>
</dbReference>
<evidence type="ECO:0000256" key="2">
    <source>
        <dbReference type="ARBA" id="ARBA00022723"/>
    </source>
</evidence>
<dbReference type="Gene3D" id="3.40.50.1000">
    <property type="entry name" value="HAD superfamily/HAD-like"/>
    <property type="match status" value="1"/>
</dbReference>
<dbReference type="PANTHER" id="PTHR43344">
    <property type="entry name" value="PHOSPHOSERINE PHOSPHATASE"/>
    <property type="match status" value="1"/>
</dbReference>
<dbReference type="STRING" id="229920.ADM99_15580"/>
<dbReference type="EMBL" id="LGCK01000014">
    <property type="protein sequence ID" value="KPL70745.1"/>
    <property type="molecule type" value="Genomic_DNA"/>
</dbReference>
<dbReference type="InterPro" id="IPR023214">
    <property type="entry name" value="HAD_sf"/>
</dbReference>
<evidence type="ECO:0000256" key="3">
    <source>
        <dbReference type="ARBA" id="ARBA00022801"/>
    </source>
</evidence>
<dbReference type="Pfam" id="PF12710">
    <property type="entry name" value="HAD"/>
    <property type="match status" value="1"/>
</dbReference>
<dbReference type="InterPro" id="IPR036412">
    <property type="entry name" value="HAD-like_sf"/>
</dbReference>
<evidence type="ECO:0000256" key="4">
    <source>
        <dbReference type="ARBA" id="ARBA00022842"/>
    </source>
</evidence>
<dbReference type="InterPro" id="IPR050582">
    <property type="entry name" value="HAD-like_SerB"/>
</dbReference>
<comment type="similarity">
    <text evidence="1">Belongs to the HAD-like hydrolase superfamily. SerB family.</text>
</comment>
<dbReference type="InterPro" id="IPR006385">
    <property type="entry name" value="HAD_hydro_SerB1"/>
</dbReference>
<dbReference type="NCBIfam" id="TIGR01488">
    <property type="entry name" value="HAD-SF-IB"/>
    <property type="match status" value="1"/>
</dbReference>
<protein>
    <recommendedName>
        <fullName evidence="7">Phosphoserine phosphatase</fullName>
    </recommendedName>
</protein>
<keyword evidence="4" id="KW-0460">Magnesium</keyword>
<proteinExistence type="inferred from homology"/>
<evidence type="ECO:0000313" key="6">
    <source>
        <dbReference type="Proteomes" id="UP000050430"/>
    </source>
</evidence>
<evidence type="ECO:0008006" key="7">
    <source>
        <dbReference type="Google" id="ProtNLM"/>
    </source>
</evidence>
<dbReference type="PATRIC" id="fig|229920.5.peg.492"/>
<dbReference type="RefSeq" id="WP_158423438.1">
    <property type="nucleotide sequence ID" value="NZ_BBYA01000010.1"/>
</dbReference>
<evidence type="ECO:0000256" key="1">
    <source>
        <dbReference type="ARBA" id="ARBA00009184"/>
    </source>
</evidence>
<organism evidence="5 6">
    <name type="scientific">Leptolinea tardivitalis</name>
    <dbReference type="NCBI Taxonomy" id="229920"/>
    <lineage>
        <taxon>Bacteria</taxon>
        <taxon>Bacillati</taxon>
        <taxon>Chloroflexota</taxon>
        <taxon>Anaerolineae</taxon>
        <taxon>Anaerolineales</taxon>
        <taxon>Anaerolineaceae</taxon>
        <taxon>Leptolinea</taxon>
    </lineage>
</organism>